<dbReference type="PANTHER" id="PTHR23303:SF15">
    <property type="entry name" value="COLOSSIN-A"/>
    <property type="match status" value="1"/>
</dbReference>
<evidence type="ECO:0000256" key="2">
    <source>
        <dbReference type="ARBA" id="ARBA00022525"/>
    </source>
</evidence>
<dbReference type="STRING" id="478744.SAMN05444359_10955"/>
<dbReference type="InParanoid" id="A0A1H9FPR9"/>
<dbReference type="SUPFAM" id="SSF50969">
    <property type="entry name" value="YVTN repeat-like/Quinoprotein amine dehydrogenase"/>
    <property type="match status" value="1"/>
</dbReference>
<evidence type="ECO:0000256" key="1">
    <source>
        <dbReference type="ARBA" id="ARBA00004613"/>
    </source>
</evidence>
<evidence type="ECO:0000256" key="4">
    <source>
        <dbReference type="SAM" id="MobiDB-lite"/>
    </source>
</evidence>
<feature type="domain" description="SD-repeat containing protein B" evidence="5">
    <location>
        <begin position="1623"/>
        <end position="1679"/>
    </location>
</feature>
<feature type="region of interest" description="Disordered" evidence="4">
    <location>
        <begin position="2077"/>
        <end position="2142"/>
    </location>
</feature>
<accession>A0A1H9FPR9</accession>
<sequence length="2592" mass="272001">MKNINLISGIALALFSVLPWSMSWPDTVDLIREQSGPNDIMVSVFKDFNGDGIRQSTEPPVAGVTVTAYDDLNALAAQDNIGNSGNYLLNVGAGTGTYRVEVTGLPVDLQPGAVGSSTVFFATANQTVAVALANPDQYSQPNPPLITTCFIEGPQSVGAGETLIRFDYDSGCFDAGINATCDDGGTFNGPKAALADASDIGSTFGVAYQRNTRSAFVASFMKRHAGFKENGKTGIIYRVQNPNTATPTITEYIDFDALGIPTQPLTGDPHPADNASVTDWELDNNSWDWVGKMSFGDLDISEDGETLYVVNLFDRQLYSFPAKATPYTAADAAMVTAIPLPQPCGNAIDARPFGLGVYNGKVYFSMICSGESSTGAWAGGKIPANSVCNVNTPPVGDRTALEANIYEYDPGTGLVNLTPVLNFPLNYGRGLAINSSYGATSATWNPWVSEWTVFNRPPRIINNTKALAQDRSYPQPMISDIEFDANGNMVLGLRDRFGDQTGHLQSAPAGFTINPDPDPGNGAPPAFENMYDGVAEGDILRACGDPTSGWTLESGGACGGISGPTAPNVNSNGPGGGEYYSQDDYDNFHNEIAQGGMVIVPGQEEVVTIVTDPINSSTEFYDAGIVWYRNSDGQRVQNFLVFSTAVGVGDDDGPTFAKANGLGDMIALSDPTPIQIGNRVWFDSNRDGIQTPDEPGLNGVLVELYKDIGGVMTKVAETTTSADPLQGNGAYKFTNSTEQTWSNGQTEVLPNMSYEIRVSLADVQSVENTVTEFTLPNGSGDSSNNNLSDLNDSDANSSGVIAFQTGGAGENNHTLDIGARVGCSVSGSIVSETCDGMSTPVTADDTYDIVVTATVTNGSGAYDVLVDGLEVTAAVSSGTQTTITLPASGTTVDISFRDATDDSCMSGAITSSSLESCSPAIPCDVSITNVRVACANETEFMLTFDVNWDYILATTDMIQVTVNGVAQAPFTPLTPAGTQAFGPFSFNQPANGLLMEASFTGLSTCSTIASADLIACTDPCTDALGGNVFNDFNNDGADAGASEVGQSNVLVEVYECDNDVPVATTYTNADGDWSVDDTNITYPVRVEFSTPLQDYLQPGVAGMNNGTNVQFVEAPTCQVIYGVLNPSTYCGEDVSLVTTCYLGGDNTGGQAAVLTWSYENVGLGPNDKRSVSTVGQVASAWGASYNTSEKELLVAAVLKRHSGLHYEADGSGGLDAIYAIDPFSSNPNGTIWLELDDDLGIDVGSIPDNAGRGLGAPTAPSNDVEAYDKAGKVGIGDIDLSEDNSRLYVMNLFDKTLYEIDVATKTLVNSYPVPDPGCANGDYRPWAVQYHKGKVYVGSICDGSEAGKNATAGDALTNETGRSDLRAYVYKLSDGTFNEVLDFSLDYTREPPDQYNGSCNTSDGWFPWVQSNEVPLSCVFFNPTNVIGYPQPLLTDIEFTDSGDMILGFLDRTGLQIGNGNYGPTGTTLYGLASSGDILHACADGAGGFTLESPECANVNGHFLNSDSGEYNAFPDGHGEYYGGDFFHNNGTFSNPNEFPGHSEITLGGLAVLSGSGEVIANAYDPVTGGNNFGTGGIIRLSTTTGMRTSNGFQLYDASDVGTFGKGVGIGDLEIICGESPIQIGNYAWVDTDEDGVQDACEEPVENLPVSLYTKDDNGDLTLVATTTTTADGEYYFTGDGTTGETWTNIDDVILKDTTYLIVFGDAATAPTDTTILAGGVEYTITADSTGEGNSPGLNDSDAILMNVNGTMLPAICYSTADTTDHTLDVGLKSVAFLSIGSTVFEDLDNNALQDVDEDGIPNVELVIYQLVGNKDDATNGETDDILLDVGSDGDLSTATDGMPLVTDANGDYLVTGLQPGDYYLVIPSGNFADGEALNDISISSTDIATSAADNQRDGDDNGLQPAGPATEVCSPVITLSAGDEPEDGTDPDEETGSGSTQDNASPLRDDNGDMTVDFGFFRPLSIGSTVFEDLDNNALQDVDEDGIPNVELVIYQLVGNKDDATNGETDDILLDVGSDGDLSTTTDGMPLLTDANGDYLVTGLQPGDYYLVIPSGNFADGEALNDISISSTDIATSAADNQRDGDDNGLQPAGPATEVCSPVITLSAGDEPEDGTDPDEETGSGSTQDNASPLRDDNGDMTVDFGFFRPLSIGSTVFEDGDNSGRQDAGEAAIPNVVVQLFRTVGNKDDDINRETDDTLLDAGSDGDLITPTDGLPTTTNSTGDYLFTGLTPDEYYVVIPTSEFGVGEPLEVLNVSSYDIATSLTDNQIDGDDNGQQPAGRGTAICSPEITLSVGDEPINGSVAGTEVDQGNVQDDATAARDANGDMTIDMGLFAPVCLGDTAFIDIDGDGIQSVGDEPLPGVVVTLYESETMMPFTGMDVNGNTVDPLITNMDGAYKFTDLPPGDYYVVFDISMIANADLYEFTIPNQGDDIDDSDAIPDGPGDDVARSESTGGLDSGEEFRNLDVGVTCAITVEVSQPFTICSTQPINLLEGASVSPERLGGVWSTSDGTGSFVDVDGNALLAPFELGIAAEYLPSREDGLRGFVTFVLSSGDPGELVPPSSCATVSSAALRIEVLNVDCGQLLWDGK</sequence>
<dbReference type="InterPro" id="IPR011044">
    <property type="entry name" value="Quino_amine_DH_bsu"/>
</dbReference>
<dbReference type="InterPro" id="IPR033764">
    <property type="entry name" value="Sdr_B"/>
</dbReference>
<comment type="subcellular location">
    <subcellularLocation>
        <location evidence="1">Secreted</location>
    </subcellularLocation>
</comment>
<feature type="region of interest" description="Disordered" evidence="4">
    <location>
        <begin position="2434"/>
        <end position="2460"/>
    </location>
</feature>
<feature type="region of interest" description="Disordered" evidence="4">
    <location>
        <begin position="504"/>
        <end position="524"/>
    </location>
</feature>
<keyword evidence="2" id="KW-0964">Secreted</keyword>
<name>A0A1H9FPR9_9BACT</name>
<feature type="region of interest" description="Disordered" evidence="4">
    <location>
        <begin position="1890"/>
        <end position="1953"/>
    </location>
</feature>
<dbReference type="EMBL" id="FOFB01000009">
    <property type="protein sequence ID" value="SEQ39884.1"/>
    <property type="molecule type" value="Genomic_DNA"/>
</dbReference>
<dbReference type="SUPFAM" id="SSF117074">
    <property type="entry name" value="Hypothetical protein PA1324"/>
    <property type="match status" value="6"/>
</dbReference>
<dbReference type="InterPro" id="IPR051417">
    <property type="entry name" value="SDr/BOS_complex"/>
</dbReference>
<protein>
    <recommendedName>
        <fullName evidence="5">SD-repeat containing protein B domain-containing protein</fullName>
    </recommendedName>
</protein>
<dbReference type="Proteomes" id="UP000199021">
    <property type="component" value="Unassembled WGS sequence"/>
</dbReference>
<dbReference type="PANTHER" id="PTHR23303">
    <property type="entry name" value="CARBOXYPEPTIDASE REGULATORY REGION-CONTAINING"/>
    <property type="match status" value="1"/>
</dbReference>
<dbReference type="OrthoDB" id="898129at2"/>
<feature type="domain" description="SD-repeat containing protein B" evidence="5">
    <location>
        <begin position="2341"/>
        <end position="2442"/>
    </location>
</feature>
<dbReference type="Pfam" id="PF17210">
    <property type="entry name" value="SdrD_B"/>
    <property type="match status" value="3"/>
</dbReference>
<feature type="region of interest" description="Disordered" evidence="4">
    <location>
        <begin position="2199"/>
        <end position="2218"/>
    </location>
</feature>
<feature type="domain" description="SD-repeat containing protein B" evidence="5">
    <location>
        <begin position="675"/>
        <end position="739"/>
    </location>
</feature>
<gene>
    <name evidence="6" type="ORF">SAMN05444359_10955</name>
</gene>
<reference evidence="7" key="1">
    <citation type="submission" date="2016-10" db="EMBL/GenBank/DDBJ databases">
        <authorList>
            <person name="Varghese N."/>
            <person name="Submissions S."/>
        </authorList>
    </citation>
    <scope>NUCLEOTIDE SEQUENCE [LARGE SCALE GENOMIC DNA]</scope>
    <source>
        <strain evidence="7">DSM 24740</strain>
    </source>
</reference>
<keyword evidence="3" id="KW-0732">Signal</keyword>
<dbReference type="InterPro" id="IPR013783">
    <property type="entry name" value="Ig-like_fold"/>
</dbReference>
<evidence type="ECO:0000256" key="3">
    <source>
        <dbReference type="ARBA" id="ARBA00022729"/>
    </source>
</evidence>
<evidence type="ECO:0000259" key="5">
    <source>
        <dbReference type="Pfam" id="PF17210"/>
    </source>
</evidence>
<dbReference type="Gene3D" id="2.60.40.10">
    <property type="entry name" value="Immunoglobulins"/>
    <property type="match status" value="8"/>
</dbReference>
<evidence type="ECO:0000313" key="7">
    <source>
        <dbReference type="Proteomes" id="UP000199021"/>
    </source>
</evidence>
<keyword evidence="7" id="KW-1185">Reference proteome</keyword>
<dbReference type="GO" id="GO:0005576">
    <property type="term" value="C:extracellular region"/>
    <property type="evidence" value="ECO:0007669"/>
    <property type="project" value="UniProtKB-SubCell"/>
</dbReference>
<evidence type="ECO:0000313" key="6">
    <source>
        <dbReference type="EMBL" id="SEQ39884.1"/>
    </source>
</evidence>
<organism evidence="6 7">
    <name type="scientific">Neolewinella agarilytica</name>
    <dbReference type="NCBI Taxonomy" id="478744"/>
    <lineage>
        <taxon>Bacteria</taxon>
        <taxon>Pseudomonadati</taxon>
        <taxon>Bacteroidota</taxon>
        <taxon>Saprospiria</taxon>
        <taxon>Saprospirales</taxon>
        <taxon>Lewinellaceae</taxon>
        <taxon>Neolewinella</taxon>
    </lineage>
</organism>
<proteinExistence type="predicted"/>
<feature type="compositionally biased region" description="Acidic residues" evidence="4">
    <location>
        <begin position="2111"/>
        <end position="2123"/>
    </location>
</feature>
<feature type="compositionally biased region" description="Acidic residues" evidence="4">
    <location>
        <begin position="1924"/>
        <end position="1936"/>
    </location>
</feature>